<dbReference type="Gramene" id="AET3Gv20368000.4">
    <property type="protein sequence ID" value="AET3Gv20368000.4"/>
    <property type="gene ID" value="AET3Gv20368000"/>
</dbReference>
<reference evidence="2" key="2">
    <citation type="journal article" date="2017" name="Nat. Plants">
        <title>The Aegilops tauschii genome reveals multiple impacts of transposons.</title>
        <authorList>
            <person name="Zhao G."/>
            <person name="Zou C."/>
            <person name="Li K."/>
            <person name="Wang K."/>
            <person name="Li T."/>
            <person name="Gao L."/>
            <person name="Zhang X."/>
            <person name="Wang H."/>
            <person name="Yang Z."/>
            <person name="Liu X."/>
            <person name="Jiang W."/>
            <person name="Mao L."/>
            <person name="Kong X."/>
            <person name="Jiao Y."/>
            <person name="Jia J."/>
        </authorList>
    </citation>
    <scope>NUCLEOTIDE SEQUENCE [LARGE SCALE GENOMIC DNA]</scope>
    <source>
        <strain evidence="2">cv. AL8/78</strain>
    </source>
</reference>
<evidence type="ECO:0000313" key="1">
    <source>
        <dbReference type="EnsemblPlants" id="AET3Gv20368000.4"/>
    </source>
</evidence>
<dbReference type="GO" id="GO:0005840">
    <property type="term" value="C:ribosome"/>
    <property type="evidence" value="ECO:0007669"/>
    <property type="project" value="InterPro"/>
</dbReference>
<reference evidence="2" key="1">
    <citation type="journal article" date="2014" name="Science">
        <title>Ancient hybridizations among the ancestral genomes of bread wheat.</title>
        <authorList>
            <consortium name="International Wheat Genome Sequencing Consortium,"/>
            <person name="Marcussen T."/>
            <person name="Sandve S.R."/>
            <person name="Heier L."/>
            <person name="Spannagl M."/>
            <person name="Pfeifer M."/>
            <person name="Jakobsen K.S."/>
            <person name="Wulff B.B."/>
            <person name="Steuernagel B."/>
            <person name="Mayer K.F."/>
            <person name="Olsen O.A."/>
        </authorList>
    </citation>
    <scope>NUCLEOTIDE SEQUENCE [LARGE SCALE GENOMIC DNA]</scope>
    <source>
        <strain evidence="2">cv. AL8/78</strain>
    </source>
</reference>
<dbReference type="AlphaFoldDB" id="A0A453EJY8"/>
<dbReference type="SUPFAM" id="SSF56047">
    <property type="entry name" value="Ribosomal protein S8"/>
    <property type="match status" value="1"/>
</dbReference>
<keyword evidence="2" id="KW-1185">Reference proteome</keyword>
<evidence type="ECO:0000313" key="2">
    <source>
        <dbReference type="Proteomes" id="UP000015105"/>
    </source>
</evidence>
<dbReference type="EnsemblPlants" id="AET3Gv20368000.4">
    <property type="protein sequence ID" value="AET3Gv20368000.4"/>
    <property type="gene ID" value="AET3Gv20368000"/>
</dbReference>
<name>A0A453EJY8_AEGTS</name>
<protein>
    <submittedName>
        <fullName evidence="1">Uncharacterized protein</fullName>
    </submittedName>
</protein>
<accession>A0A453EJY8</accession>
<organism evidence="1 2">
    <name type="scientific">Aegilops tauschii subsp. strangulata</name>
    <name type="common">Goatgrass</name>
    <dbReference type="NCBI Taxonomy" id="200361"/>
    <lineage>
        <taxon>Eukaryota</taxon>
        <taxon>Viridiplantae</taxon>
        <taxon>Streptophyta</taxon>
        <taxon>Embryophyta</taxon>
        <taxon>Tracheophyta</taxon>
        <taxon>Spermatophyta</taxon>
        <taxon>Magnoliopsida</taxon>
        <taxon>Liliopsida</taxon>
        <taxon>Poales</taxon>
        <taxon>Poaceae</taxon>
        <taxon>BOP clade</taxon>
        <taxon>Pooideae</taxon>
        <taxon>Triticodae</taxon>
        <taxon>Triticeae</taxon>
        <taxon>Triticinae</taxon>
        <taxon>Aegilops</taxon>
    </lineage>
</organism>
<reference evidence="1" key="5">
    <citation type="journal article" date="2021" name="G3 (Bethesda)">
        <title>Aegilops tauschii genome assembly Aet v5.0 features greater sequence contiguity and improved annotation.</title>
        <authorList>
            <person name="Wang L."/>
            <person name="Zhu T."/>
            <person name="Rodriguez J.C."/>
            <person name="Deal K.R."/>
            <person name="Dubcovsky J."/>
            <person name="McGuire P.E."/>
            <person name="Lux T."/>
            <person name="Spannagl M."/>
            <person name="Mayer K.F.X."/>
            <person name="Baldrich P."/>
            <person name="Meyers B.C."/>
            <person name="Huo N."/>
            <person name="Gu Y.Q."/>
            <person name="Zhou H."/>
            <person name="Devos K.M."/>
            <person name="Bennetzen J.L."/>
            <person name="Unver T."/>
            <person name="Budak H."/>
            <person name="Gulick P.J."/>
            <person name="Galiba G."/>
            <person name="Kalapos B."/>
            <person name="Nelson D.R."/>
            <person name="Li P."/>
            <person name="You F.M."/>
            <person name="Luo M.C."/>
            <person name="Dvorak J."/>
        </authorList>
    </citation>
    <scope>NUCLEOTIDE SEQUENCE [LARGE SCALE GENOMIC DNA]</scope>
    <source>
        <strain evidence="1">cv. AL8/78</strain>
    </source>
</reference>
<dbReference type="GO" id="GO:0006412">
    <property type="term" value="P:translation"/>
    <property type="evidence" value="ECO:0007669"/>
    <property type="project" value="InterPro"/>
</dbReference>
<dbReference type="Gene3D" id="3.30.1370.30">
    <property type="match status" value="1"/>
</dbReference>
<proteinExistence type="predicted"/>
<dbReference type="Proteomes" id="UP000015105">
    <property type="component" value="Chromosome 3D"/>
</dbReference>
<dbReference type="InterPro" id="IPR035987">
    <property type="entry name" value="Ribosomal_uS8_sf"/>
</dbReference>
<dbReference type="GO" id="GO:0003735">
    <property type="term" value="F:structural constituent of ribosome"/>
    <property type="evidence" value="ECO:0007669"/>
    <property type="project" value="InterPro"/>
</dbReference>
<sequence>MGRRILNDALRTMVNAERRGKATAQLQPISGVMISFLNIMKHRAFFRLHKKFRGL</sequence>
<reference evidence="1" key="3">
    <citation type="journal article" date="2017" name="Nature">
        <title>Genome sequence of the progenitor of the wheat D genome Aegilops tauschii.</title>
        <authorList>
            <person name="Luo M.C."/>
            <person name="Gu Y.Q."/>
            <person name="Puiu D."/>
            <person name="Wang H."/>
            <person name="Twardziok S.O."/>
            <person name="Deal K.R."/>
            <person name="Huo N."/>
            <person name="Zhu T."/>
            <person name="Wang L."/>
            <person name="Wang Y."/>
            <person name="McGuire P.E."/>
            <person name="Liu S."/>
            <person name="Long H."/>
            <person name="Ramasamy R.K."/>
            <person name="Rodriguez J.C."/>
            <person name="Van S.L."/>
            <person name="Yuan L."/>
            <person name="Wang Z."/>
            <person name="Xia Z."/>
            <person name="Xiao L."/>
            <person name="Anderson O.D."/>
            <person name="Ouyang S."/>
            <person name="Liang Y."/>
            <person name="Zimin A.V."/>
            <person name="Pertea G."/>
            <person name="Qi P."/>
            <person name="Bennetzen J.L."/>
            <person name="Dai X."/>
            <person name="Dawson M.W."/>
            <person name="Muller H.G."/>
            <person name="Kugler K."/>
            <person name="Rivarola-Duarte L."/>
            <person name="Spannagl M."/>
            <person name="Mayer K.F.X."/>
            <person name="Lu F.H."/>
            <person name="Bevan M.W."/>
            <person name="Leroy P."/>
            <person name="Li P."/>
            <person name="You F.M."/>
            <person name="Sun Q."/>
            <person name="Liu Z."/>
            <person name="Lyons E."/>
            <person name="Wicker T."/>
            <person name="Salzberg S.L."/>
            <person name="Devos K.M."/>
            <person name="Dvorak J."/>
        </authorList>
    </citation>
    <scope>NUCLEOTIDE SEQUENCE [LARGE SCALE GENOMIC DNA]</scope>
    <source>
        <strain evidence="1">cv. AL8/78</strain>
    </source>
</reference>
<reference evidence="1" key="4">
    <citation type="submission" date="2019-03" db="UniProtKB">
        <authorList>
            <consortium name="EnsemblPlants"/>
        </authorList>
    </citation>
    <scope>IDENTIFICATION</scope>
</reference>